<evidence type="ECO:0000313" key="3">
    <source>
        <dbReference type="Proteomes" id="UP000887116"/>
    </source>
</evidence>
<protein>
    <submittedName>
        <fullName evidence="2">Uncharacterized protein</fullName>
    </submittedName>
</protein>
<dbReference type="AlphaFoldDB" id="A0A8X6KSA0"/>
<comment type="caution">
    <text evidence="2">The sequence shown here is derived from an EMBL/GenBank/DDBJ whole genome shotgun (WGS) entry which is preliminary data.</text>
</comment>
<evidence type="ECO:0000256" key="1">
    <source>
        <dbReference type="SAM" id="MobiDB-lite"/>
    </source>
</evidence>
<evidence type="ECO:0000313" key="2">
    <source>
        <dbReference type="EMBL" id="GFQ83209.1"/>
    </source>
</evidence>
<dbReference type="OrthoDB" id="10577097at2759"/>
<dbReference type="Proteomes" id="UP000887116">
    <property type="component" value="Unassembled WGS sequence"/>
</dbReference>
<feature type="non-terminal residue" evidence="2">
    <location>
        <position position="1"/>
    </location>
</feature>
<keyword evidence="3" id="KW-1185">Reference proteome</keyword>
<organism evidence="2 3">
    <name type="scientific">Trichonephila clavata</name>
    <name type="common">Joro spider</name>
    <name type="synonym">Nephila clavata</name>
    <dbReference type="NCBI Taxonomy" id="2740835"/>
    <lineage>
        <taxon>Eukaryota</taxon>
        <taxon>Metazoa</taxon>
        <taxon>Ecdysozoa</taxon>
        <taxon>Arthropoda</taxon>
        <taxon>Chelicerata</taxon>
        <taxon>Arachnida</taxon>
        <taxon>Araneae</taxon>
        <taxon>Araneomorphae</taxon>
        <taxon>Entelegynae</taxon>
        <taxon>Araneoidea</taxon>
        <taxon>Nephilidae</taxon>
        <taxon>Trichonephila</taxon>
    </lineage>
</organism>
<proteinExistence type="predicted"/>
<sequence length="125" mass="14290">NITTILRRFDTIIARKVCIDISGPGDTSEENEDTASSHLPDEEDSRTDDIPHWFSVTPHLSNRQPVSIFHSSTTPLLRTDSSGKKEISGTFRILWDKMRIDSLRDQKIHCMGFERTGRCRVLGKY</sequence>
<dbReference type="EMBL" id="BMAO01012683">
    <property type="protein sequence ID" value="GFQ83209.1"/>
    <property type="molecule type" value="Genomic_DNA"/>
</dbReference>
<accession>A0A8X6KSA0</accession>
<reference evidence="2" key="1">
    <citation type="submission" date="2020-07" db="EMBL/GenBank/DDBJ databases">
        <title>Multicomponent nature underlies the extraordinary mechanical properties of spider dragline silk.</title>
        <authorList>
            <person name="Kono N."/>
            <person name="Nakamura H."/>
            <person name="Mori M."/>
            <person name="Yoshida Y."/>
            <person name="Ohtoshi R."/>
            <person name="Malay A.D."/>
            <person name="Moran D.A.P."/>
            <person name="Tomita M."/>
            <person name="Numata K."/>
            <person name="Arakawa K."/>
        </authorList>
    </citation>
    <scope>NUCLEOTIDE SEQUENCE</scope>
</reference>
<gene>
    <name evidence="2" type="ORF">TNCT_115601</name>
</gene>
<feature type="region of interest" description="Disordered" evidence="1">
    <location>
        <begin position="23"/>
        <end position="50"/>
    </location>
</feature>
<name>A0A8X6KSA0_TRICU</name>